<proteinExistence type="predicted"/>
<organism evidence="1">
    <name type="scientific">marine sediment metagenome</name>
    <dbReference type="NCBI Taxonomy" id="412755"/>
    <lineage>
        <taxon>unclassified sequences</taxon>
        <taxon>metagenomes</taxon>
        <taxon>ecological metagenomes</taxon>
    </lineage>
</organism>
<accession>X1SY09</accession>
<sequence>MTLDEGIKLLEKYRHDHHSYPTDIMGKAEGLGIEAMKR</sequence>
<comment type="caution">
    <text evidence="1">The sequence shown here is derived from an EMBL/GenBank/DDBJ whole genome shotgun (WGS) entry which is preliminary data.</text>
</comment>
<gene>
    <name evidence="1" type="ORF">S12H4_11954</name>
</gene>
<protein>
    <submittedName>
        <fullName evidence="1">Uncharacterized protein</fullName>
    </submittedName>
</protein>
<feature type="non-terminal residue" evidence="1">
    <location>
        <position position="38"/>
    </location>
</feature>
<name>X1SY09_9ZZZZ</name>
<dbReference type="AlphaFoldDB" id="X1SY09"/>
<dbReference type="EMBL" id="BARW01005516">
    <property type="protein sequence ID" value="GAI80230.1"/>
    <property type="molecule type" value="Genomic_DNA"/>
</dbReference>
<evidence type="ECO:0000313" key="1">
    <source>
        <dbReference type="EMBL" id="GAI80230.1"/>
    </source>
</evidence>
<reference evidence="1" key="1">
    <citation type="journal article" date="2014" name="Front. Microbiol.">
        <title>High frequency of phylogenetically diverse reductive dehalogenase-homologous genes in deep subseafloor sedimentary metagenomes.</title>
        <authorList>
            <person name="Kawai M."/>
            <person name="Futagami T."/>
            <person name="Toyoda A."/>
            <person name="Takaki Y."/>
            <person name="Nishi S."/>
            <person name="Hori S."/>
            <person name="Arai W."/>
            <person name="Tsubouchi T."/>
            <person name="Morono Y."/>
            <person name="Uchiyama I."/>
            <person name="Ito T."/>
            <person name="Fujiyama A."/>
            <person name="Inagaki F."/>
            <person name="Takami H."/>
        </authorList>
    </citation>
    <scope>NUCLEOTIDE SEQUENCE</scope>
    <source>
        <strain evidence="1">Expedition CK06-06</strain>
    </source>
</reference>